<evidence type="ECO:0000256" key="1">
    <source>
        <dbReference type="ARBA" id="ARBA00022553"/>
    </source>
</evidence>
<accession>L7CNE9</accession>
<reference evidence="5 6" key="1">
    <citation type="journal article" date="2013" name="Mar. Genomics">
        <title>Expression of sulfatases in Rhodopirellula baltica and the diversity of sulfatases in the genus Rhodopirellula.</title>
        <authorList>
            <person name="Wegner C.E."/>
            <person name="Richter-Heitmann T."/>
            <person name="Klindworth A."/>
            <person name="Klockow C."/>
            <person name="Richter M."/>
            <person name="Achstetter T."/>
            <person name="Glockner F.O."/>
            <person name="Harder J."/>
        </authorList>
    </citation>
    <scope>NUCLEOTIDE SEQUENCE [LARGE SCALE GENOMIC DNA]</scope>
    <source>
        <strain evidence="5 6">SWK14</strain>
    </source>
</reference>
<dbReference type="InterPro" id="IPR001789">
    <property type="entry name" value="Sig_transdc_resp-reg_receiver"/>
</dbReference>
<evidence type="ECO:0000313" key="5">
    <source>
        <dbReference type="EMBL" id="ELP35167.1"/>
    </source>
</evidence>
<dbReference type="PATRIC" id="fig|993516.3.peg.888"/>
<dbReference type="PROSITE" id="PS50110">
    <property type="entry name" value="RESPONSE_REGULATORY"/>
    <property type="match status" value="1"/>
</dbReference>
<feature type="domain" description="Response regulatory" evidence="4">
    <location>
        <begin position="1"/>
        <end position="116"/>
    </location>
</feature>
<gene>
    <name evidence="5" type="ORF">RBSWK_00835</name>
</gene>
<dbReference type="InterPro" id="IPR011006">
    <property type="entry name" value="CheY-like_superfamily"/>
</dbReference>
<dbReference type="EMBL" id="AMWG01000020">
    <property type="protein sequence ID" value="ELP35167.1"/>
    <property type="molecule type" value="Genomic_DNA"/>
</dbReference>
<dbReference type="PANTHER" id="PTHR44591">
    <property type="entry name" value="STRESS RESPONSE REGULATOR PROTEIN 1"/>
    <property type="match status" value="1"/>
</dbReference>
<dbReference type="SMART" id="SM00448">
    <property type="entry name" value="REC"/>
    <property type="match status" value="1"/>
</dbReference>
<dbReference type="SUPFAM" id="SSF52172">
    <property type="entry name" value="CheY-like"/>
    <property type="match status" value="1"/>
</dbReference>
<dbReference type="InterPro" id="IPR050595">
    <property type="entry name" value="Bact_response_regulator"/>
</dbReference>
<feature type="modified residue" description="4-aspartylphosphate" evidence="3">
    <location>
        <position position="49"/>
    </location>
</feature>
<evidence type="ECO:0000256" key="3">
    <source>
        <dbReference type="PROSITE-ProRule" id="PRU00169"/>
    </source>
</evidence>
<dbReference type="PANTHER" id="PTHR44591:SF14">
    <property type="entry name" value="PROTEIN PILG"/>
    <property type="match status" value="1"/>
</dbReference>
<evidence type="ECO:0000313" key="6">
    <source>
        <dbReference type="Proteomes" id="UP000010959"/>
    </source>
</evidence>
<keyword evidence="2" id="KW-0902">Two-component regulatory system</keyword>
<dbReference type="Proteomes" id="UP000010959">
    <property type="component" value="Unassembled WGS sequence"/>
</dbReference>
<sequence length="122" mass="13694">MIVDDNDNETQLLASFLRMKKFEVEIAHDGKAALNRLEGGDLPDCVLLDMQMPRYDGRWTIQQIRESEQFAPLRVYGMSGLTPSECGVNIGPAGLDRWFQKPLDPLGLVDAIENETMNPSLN</sequence>
<dbReference type="Pfam" id="PF00072">
    <property type="entry name" value="Response_reg"/>
    <property type="match status" value="1"/>
</dbReference>
<proteinExistence type="predicted"/>
<organism evidence="5 6">
    <name type="scientific">Rhodopirellula baltica SWK14</name>
    <dbReference type="NCBI Taxonomy" id="993516"/>
    <lineage>
        <taxon>Bacteria</taxon>
        <taxon>Pseudomonadati</taxon>
        <taxon>Planctomycetota</taxon>
        <taxon>Planctomycetia</taxon>
        <taxon>Pirellulales</taxon>
        <taxon>Pirellulaceae</taxon>
        <taxon>Rhodopirellula</taxon>
    </lineage>
</organism>
<dbReference type="Gene3D" id="3.40.50.2300">
    <property type="match status" value="1"/>
</dbReference>
<evidence type="ECO:0000256" key="2">
    <source>
        <dbReference type="ARBA" id="ARBA00023012"/>
    </source>
</evidence>
<protein>
    <submittedName>
        <fullName evidence="5">Two-component system response regulator</fullName>
    </submittedName>
</protein>
<dbReference type="AlphaFoldDB" id="L7CNE9"/>
<evidence type="ECO:0000259" key="4">
    <source>
        <dbReference type="PROSITE" id="PS50110"/>
    </source>
</evidence>
<comment type="caution">
    <text evidence="5">The sequence shown here is derived from an EMBL/GenBank/DDBJ whole genome shotgun (WGS) entry which is preliminary data.</text>
</comment>
<keyword evidence="1 3" id="KW-0597">Phosphoprotein</keyword>
<dbReference type="GO" id="GO:0000160">
    <property type="term" value="P:phosphorelay signal transduction system"/>
    <property type="evidence" value="ECO:0007669"/>
    <property type="project" value="UniProtKB-KW"/>
</dbReference>
<name>L7CNE9_RHOBT</name>